<dbReference type="Proteomes" id="UP000295765">
    <property type="component" value="Unassembled WGS sequence"/>
</dbReference>
<feature type="domain" description="Carbohydrate kinase PfkB" evidence="6">
    <location>
        <begin position="7"/>
        <end position="322"/>
    </location>
</feature>
<evidence type="ECO:0000313" key="8">
    <source>
        <dbReference type="EMBL" id="TCO79648.1"/>
    </source>
</evidence>
<evidence type="ECO:0000259" key="7">
    <source>
        <dbReference type="Pfam" id="PF09863"/>
    </source>
</evidence>
<accession>A0A4R2LA45</accession>
<evidence type="ECO:0000256" key="1">
    <source>
        <dbReference type="ARBA" id="ARBA00010688"/>
    </source>
</evidence>
<dbReference type="Gene3D" id="3.20.20.70">
    <property type="entry name" value="Aldolase class I"/>
    <property type="match status" value="1"/>
</dbReference>
<gene>
    <name evidence="8" type="ORF">EV699_11834</name>
</gene>
<dbReference type="PANTHER" id="PTHR43085">
    <property type="entry name" value="HEXOKINASE FAMILY MEMBER"/>
    <property type="match status" value="1"/>
</dbReference>
<dbReference type="SUPFAM" id="SSF53613">
    <property type="entry name" value="Ribokinase-like"/>
    <property type="match status" value="1"/>
</dbReference>
<comment type="caution">
    <text evidence="8">The sequence shown here is derived from an EMBL/GenBank/DDBJ whole genome shotgun (WGS) entry which is preliminary data.</text>
</comment>
<dbReference type="InterPro" id="IPR050306">
    <property type="entry name" value="PfkB_Carbo_kinase"/>
</dbReference>
<dbReference type="InterPro" id="IPR013785">
    <property type="entry name" value="Aldolase_TIM"/>
</dbReference>
<evidence type="ECO:0000313" key="9">
    <source>
        <dbReference type="Proteomes" id="UP000295765"/>
    </source>
</evidence>
<name>A0A4R2LA45_9GAMM</name>
<reference evidence="8 9" key="1">
    <citation type="submission" date="2019-03" db="EMBL/GenBank/DDBJ databases">
        <title>Genomic Encyclopedia of Type Strains, Phase IV (KMG-IV): sequencing the most valuable type-strain genomes for metagenomic binning, comparative biology and taxonomic classification.</title>
        <authorList>
            <person name="Goeker M."/>
        </authorList>
    </citation>
    <scope>NUCLEOTIDE SEQUENCE [LARGE SCALE GENOMIC DNA]</scope>
    <source>
        <strain evidence="8 9">DSM 25287</strain>
    </source>
</reference>
<keyword evidence="5" id="KW-0067">ATP-binding</keyword>
<proteinExistence type="inferred from homology"/>
<dbReference type="OrthoDB" id="9792663at2"/>
<dbReference type="RefSeq" id="WP_132544509.1">
    <property type="nucleotide sequence ID" value="NZ_SLWY01000018.1"/>
</dbReference>
<dbReference type="GO" id="GO:0005524">
    <property type="term" value="F:ATP binding"/>
    <property type="evidence" value="ECO:0007669"/>
    <property type="project" value="UniProtKB-KW"/>
</dbReference>
<dbReference type="InterPro" id="IPR002173">
    <property type="entry name" value="Carboh/pur_kinase_PfkB_CS"/>
</dbReference>
<dbReference type="GO" id="GO:0016301">
    <property type="term" value="F:kinase activity"/>
    <property type="evidence" value="ECO:0007669"/>
    <property type="project" value="UniProtKB-KW"/>
</dbReference>
<dbReference type="Gene3D" id="3.40.1190.20">
    <property type="match status" value="1"/>
</dbReference>
<keyword evidence="4 8" id="KW-0418">Kinase</keyword>
<evidence type="ECO:0000256" key="2">
    <source>
        <dbReference type="ARBA" id="ARBA00022679"/>
    </source>
</evidence>
<dbReference type="InterPro" id="IPR011611">
    <property type="entry name" value="PfkB_dom"/>
</dbReference>
<dbReference type="InterPro" id="IPR030830">
    <property type="entry name" value="Myo_inos_IolC"/>
</dbReference>
<dbReference type="NCBIfam" id="TIGR04382">
    <property type="entry name" value="myo_inos_iolC_N"/>
    <property type="match status" value="1"/>
</dbReference>
<keyword evidence="3" id="KW-0547">Nucleotide-binding</keyword>
<evidence type="ECO:0000256" key="5">
    <source>
        <dbReference type="ARBA" id="ARBA00022840"/>
    </source>
</evidence>
<sequence length="638" mass="67661">MSDRRFDVICLGRAAVDLYGEQPGATLEGTLSFAKYIGGSAANIAVGCARLGLRTALLSRVGDEAMGRFVLRTLADAGVDVTQVQRDPARLTGLVLLALRGREDFPHLFYRENCADMALGVADVDPAFIASARALVLTGTHLSAPGPRAACHAALDYARAAATRAVLDIDFRPVLWRLATHDQGASRRAQGEAATAALQALLPGLDLVVGTEEEFQIAGGSPDLATALREVRARTDALLVVKRGTRGSRAYAGAIPGDLDATAGAPAPRVEVLNALGAGDAFIGGFLAAWLGGEDAARCCAWGNACGALVVARHGCAPAMPSRPELETFLARGDDGPLRPDADAAFRRLHRVTTRAATPPELCVLAFDHRRQFDALAAAEHADAAAITRFKGLIGEALRRVCADGELAGRAGLLIDELYGREVLDAFTGSGVWIARPVEVSGSRPLRFDAGERLGLALREWPADHVAKCLVIAHPDDAPALREEQERQVRALHAACEAGGRELLLEPVLPGTGARDDAAVLRLIERFYALGVYPDWWKIVPPAAATWPRLDALLRRHDPHCRGVLLLGQGAGFDTLAAGFRAAAGQPLCRGFAVGRLIFGEPADAWFAGRLGDEAAIAAVAERYRHVLALWRGRGDKA</sequence>
<organism evidence="8 9">
    <name type="scientific">Plasticicumulans lactativorans</name>
    <dbReference type="NCBI Taxonomy" id="1133106"/>
    <lineage>
        <taxon>Bacteria</taxon>
        <taxon>Pseudomonadati</taxon>
        <taxon>Pseudomonadota</taxon>
        <taxon>Gammaproteobacteria</taxon>
        <taxon>Candidatus Competibacteraceae</taxon>
        <taxon>Plasticicumulans</taxon>
    </lineage>
</organism>
<protein>
    <submittedName>
        <fullName evidence="8">5-dehydro-2-deoxygluconokinase</fullName>
    </submittedName>
</protein>
<evidence type="ECO:0000256" key="4">
    <source>
        <dbReference type="ARBA" id="ARBA00022777"/>
    </source>
</evidence>
<dbReference type="Gene3D" id="2.20.150.10">
    <property type="entry name" value="putative 5-dehydro-2- deoxygluconokinase"/>
    <property type="match status" value="1"/>
</dbReference>
<dbReference type="Pfam" id="PF09863">
    <property type="entry name" value="DUF2090"/>
    <property type="match status" value="1"/>
</dbReference>
<evidence type="ECO:0000256" key="3">
    <source>
        <dbReference type="ARBA" id="ARBA00022741"/>
    </source>
</evidence>
<dbReference type="InterPro" id="IPR018659">
    <property type="entry name" value="DUF2090"/>
</dbReference>
<keyword evidence="2" id="KW-0808">Transferase</keyword>
<dbReference type="EMBL" id="SLWY01000018">
    <property type="protein sequence ID" value="TCO79648.1"/>
    <property type="molecule type" value="Genomic_DNA"/>
</dbReference>
<keyword evidence="9" id="KW-1185">Reference proteome</keyword>
<comment type="similarity">
    <text evidence="1">Belongs to the carbohydrate kinase PfkB family.</text>
</comment>
<feature type="domain" description="DUF2090" evidence="7">
    <location>
        <begin position="325"/>
        <end position="633"/>
    </location>
</feature>
<dbReference type="PANTHER" id="PTHR43085:SF49">
    <property type="entry name" value="5-DEHYDRO-2-DEOXYGLUCONOKINASE"/>
    <property type="match status" value="1"/>
</dbReference>
<dbReference type="AlphaFoldDB" id="A0A4R2LA45"/>
<dbReference type="PROSITE" id="PS00583">
    <property type="entry name" value="PFKB_KINASES_1"/>
    <property type="match status" value="1"/>
</dbReference>
<evidence type="ECO:0000259" key="6">
    <source>
        <dbReference type="Pfam" id="PF00294"/>
    </source>
</evidence>
<dbReference type="InterPro" id="IPR023314">
    <property type="entry name" value="Myo_inos_IolC-like_sf"/>
</dbReference>
<dbReference type="Pfam" id="PF00294">
    <property type="entry name" value="PfkB"/>
    <property type="match status" value="1"/>
</dbReference>
<dbReference type="CDD" id="cd01166">
    <property type="entry name" value="KdgK"/>
    <property type="match status" value="1"/>
</dbReference>
<dbReference type="InterPro" id="IPR029056">
    <property type="entry name" value="Ribokinase-like"/>
</dbReference>